<dbReference type="SUPFAM" id="SSF57756">
    <property type="entry name" value="Retrovirus zinc finger-like domains"/>
    <property type="match status" value="1"/>
</dbReference>
<feature type="domain" description="CCHC-type" evidence="1">
    <location>
        <begin position="142"/>
        <end position="154"/>
    </location>
</feature>
<dbReference type="OrthoDB" id="1936908at2759"/>
<proteinExistence type="predicted"/>
<protein>
    <recommendedName>
        <fullName evidence="1">CCHC-type domain-containing protein</fullName>
    </recommendedName>
</protein>
<dbReference type="GO" id="GO:0008270">
    <property type="term" value="F:zinc ion binding"/>
    <property type="evidence" value="ECO:0007669"/>
    <property type="project" value="InterPro"/>
</dbReference>
<organism evidence="2 3">
    <name type="scientific">Protea cynaroides</name>
    <dbReference type="NCBI Taxonomy" id="273540"/>
    <lineage>
        <taxon>Eukaryota</taxon>
        <taxon>Viridiplantae</taxon>
        <taxon>Streptophyta</taxon>
        <taxon>Embryophyta</taxon>
        <taxon>Tracheophyta</taxon>
        <taxon>Spermatophyta</taxon>
        <taxon>Magnoliopsida</taxon>
        <taxon>Proteales</taxon>
        <taxon>Proteaceae</taxon>
        <taxon>Protea</taxon>
    </lineage>
</organism>
<dbReference type="Pfam" id="PF00098">
    <property type="entry name" value="zf-CCHC"/>
    <property type="match status" value="1"/>
</dbReference>
<sequence length="203" mass="22940">MEKNFHLMTCTEDEKLLFATHMLKEDANAWWNSTRTYLEMKHTQITWEIFKGAFFDNIREHVLGLEKKVYNEAVQIARVIEASQRDSFFAQNMGLKRPATETSGGGNTRPFCPYRTQSAVVPARNTTAPPPSQVAGQNPNVKCFNCQQLGHYAKTYTLPRKQPPQQGKVFAVTTEEAATSPDVVTGTILFLTILFIDLLCMSM</sequence>
<evidence type="ECO:0000259" key="1">
    <source>
        <dbReference type="Pfam" id="PF00098"/>
    </source>
</evidence>
<dbReference type="Proteomes" id="UP001141806">
    <property type="component" value="Unassembled WGS sequence"/>
</dbReference>
<dbReference type="InterPro" id="IPR036875">
    <property type="entry name" value="Znf_CCHC_sf"/>
</dbReference>
<dbReference type="InterPro" id="IPR001878">
    <property type="entry name" value="Znf_CCHC"/>
</dbReference>
<dbReference type="AlphaFoldDB" id="A0A9Q0QQ26"/>
<accession>A0A9Q0QQ26</accession>
<dbReference type="GO" id="GO:0003676">
    <property type="term" value="F:nucleic acid binding"/>
    <property type="evidence" value="ECO:0007669"/>
    <property type="project" value="InterPro"/>
</dbReference>
<evidence type="ECO:0000313" key="2">
    <source>
        <dbReference type="EMBL" id="KAJ4967810.1"/>
    </source>
</evidence>
<dbReference type="EMBL" id="JAMYWD010000006">
    <property type="protein sequence ID" value="KAJ4967810.1"/>
    <property type="molecule type" value="Genomic_DNA"/>
</dbReference>
<reference evidence="2" key="1">
    <citation type="journal article" date="2023" name="Plant J.">
        <title>The genome of the king protea, Protea cynaroides.</title>
        <authorList>
            <person name="Chang J."/>
            <person name="Duong T.A."/>
            <person name="Schoeman C."/>
            <person name="Ma X."/>
            <person name="Roodt D."/>
            <person name="Barker N."/>
            <person name="Li Z."/>
            <person name="Van de Peer Y."/>
            <person name="Mizrachi E."/>
        </authorList>
    </citation>
    <scope>NUCLEOTIDE SEQUENCE</scope>
    <source>
        <tissue evidence="2">Young leaves</tissue>
    </source>
</reference>
<evidence type="ECO:0000313" key="3">
    <source>
        <dbReference type="Proteomes" id="UP001141806"/>
    </source>
</evidence>
<name>A0A9Q0QQ26_9MAGN</name>
<keyword evidence="3" id="KW-1185">Reference proteome</keyword>
<gene>
    <name evidence="2" type="ORF">NE237_014511</name>
</gene>
<comment type="caution">
    <text evidence="2">The sequence shown here is derived from an EMBL/GenBank/DDBJ whole genome shotgun (WGS) entry which is preliminary data.</text>
</comment>